<accession>A0A0V0YSZ0</accession>
<reference evidence="1 2" key="1">
    <citation type="submission" date="2015-01" db="EMBL/GenBank/DDBJ databases">
        <title>Evolution of Trichinella species and genotypes.</title>
        <authorList>
            <person name="Korhonen P.K."/>
            <person name="Edoardo P."/>
            <person name="Giuseppe L.R."/>
            <person name="Gasser R.B."/>
        </authorList>
    </citation>
    <scope>NUCLEOTIDE SEQUENCE [LARGE SCALE GENOMIC DNA]</scope>
    <source>
        <strain evidence="1">ISS2496</strain>
    </source>
</reference>
<comment type="caution">
    <text evidence="1">The sequence shown here is derived from an EMBL/GenBank/DDBJ whole genome shotgun (WGS) entry which is preliminary data.</text>
</comment>
<organism evidence="1 2">
    <name type="scientific">Trichinella patagoniensis</name>
    <dbReference type="NCBI Taxonomy" id="990121"/>
    <lineage>
        <taxon>Eukaryota</taxon>
        <taxon>Metazoa</taxon>
        <taxon>Ecdysozoa</taxon>
        <taxon>Nematoda</taxon>
        <taxon>Enoplea</taxon>
        <taxon>Dorylaimia</taxon>
        <taxon>Trichinellida</taxon>
        <taxon>Trichinellidae</taxon>
        <taxon>Trichinella</taxon>
    </lineage>
</organism>
<evidence type="ECO:0000313" key="1">
    <source>
        <dbReference type="EMBL" id="KRY03281.1"/>
    </source>
</evidence>
<name>A0A0V0YSZ0_9BILA</name>
<dbReference type="Proteomes" id="UP000054783">
    <property type="component" value="Unassembled WGS sequence"/>
</dbReference>
<gene>
    <name evidence="1" type="ORF">T12_2988</name>
</gene>
<proteinExistence type="predicted"/>
<sequence>MENISIQFDICELPEVPNEFKLRHFGIIPMNVVTRGNSQMKE</sequence>
<dbReference type="AlphaFoldDB" id="A0A0V0YSZ0"/>
<keyword evidence="2" id="KW-1185">Reference proteome</keyword>
<evidence type="ECO:0000313" key="2">
    <source>
        <dbReference type="Proteomes" id="UP000054783"/>
    </source>
</evidence>
<protein>
    <submittedName>
        <fullName evidence="1">Uncharacterized protein</fullName>
    </submittedName>
</protein>
<dbReference type="EMBL" id="JYDQ01002956">
    <property type="protein sequence ID" value="KRY03281.1"/>
    <property type="molecule type" value="Genomic_DNA"/>
</dbReference>